<dbReference type="GeneID" id="19307658"/>
<protein>
    <recommendedName>
        <fullName evidence="4">threonine synthase</fullName>
        <ecNumber evidence="4">4.2.3.1</ecNumber>
    </recommendedName>
</protein>
<gene>
    <name evidence="12" type="ORF">GLOTRDRAFT_65450</name>
</gene>
<dbReference type="InterPro" id="IPR051166">
    <property type="entry name" value="Threonine_Synthase"/>
</dbReference>
<dbReference type="GO" id="GO:0009088">
    <property type="term" value="P:threonine biosynthetic process"/>
    <property type="evidence" value="ECO:0007669"/>
    <property type="project" value="UniProtKB-UniPathway"/>
</dbReference>
<organism evidence="12 13">
    <name type="scientific">Gloeophyllum trabeum (strain ATCC 11539 / FP-39264 / Madison 617)</name>
    <name type="common">Brown rot fungus</name>
    <dbReference type="NCBI Taxonomy" id="670483"/>
    <lineage>
        <taxon>Eukaryota</taxon>
        <taxon>Fungi</taxon>
        <taxon>Dikarya</taxon>
        <taxon>Basidiomycota</taxon>
        <taxon>Agaricomycotina</taxon>
        <taxon>Agaricomycetes</taxon>
        <taxon>Gloeophyllales</taxon>
        <taxon>Gloeophyllaceae</taxon>
        <taxon>Gloeophyllum</taxon>
    </lineage>
</organism>
<keyword evidence="5" id="KW-0028">Amino-acid biosynthesis</keyword>
<dbReference type="AlphaFoldDB" id="S7RH13"/>
<dbReference type="KEGG" id="gtr:GLOTRDRAFT_65450"/>
<dbReference type="Gene3D" id="3.90.1380.10">
    <property type="entry name" value="Threonine synthase, N-terminal domain"/>
    <property type="match status" value="1"/>
</dbReference>
<sequence length="530" mass="58761">MKYFSTRGGDQELSFEETVLTGLAPDGGLYIPEHIPTLPENWQNDWQGYSFQELSVAVLSLFISPEEITRDELRTLVDKSYSTFRHPDITPLHKLTEKTFVLELFHGPTFAFKDVALQLLGNLFEFFLLRRNARKSAEEKPERLTVVGATSGDTGSAAIYGLRNKANISIYILHPKGRVSPIQEAQMTTVTDPNVHNLAVKGTFDDCQDIVKALFADKTFNAKHRLGAINSINWARILAQTVYYFLAYFHARRQLSSSELQFVVPTGNFGDILAGYYAKRMGLPMGQLVVATNENDILARFWRSGRYEKVDGGDGTGAAAPANGASDGKQAVGGVKETLSPAMDILVSSNFERLLWYLAYETAGANRKEACATVKGWMHKVKADGRVEVPMKVLELARKDFIAERISDAQTLDTIRDYYNSTTPYVADPHTAVGLCAARVVAAHNPSSVTQIVLSTAHPAKFSEAVTQALSSASQFDFDRDILPEEFRGLLKKERRVIDVERPDVELVKAVIEKYSSEDECKVAASRASV</sequence>
<name>S7RH13_GLOTA</name>
<dbReference type="InterPro" id="IPR029144">
    <property type="entry name" value="Thr_synth_N"/>
</dbReference>
<evidence type="ECO:0000256" key="5">
    <source>
        <dbReference type="ARBA" id="ARBA00022605"/>
    </source>
</evidence>
<dbReference type="FunFam" id="3.90.1380.10:FF:000003">
    <property type="entry name" value="THR4p Threonine synthase"/>
    <property type="match status" value="1"/>
</dbReference>
<evidence type="ECO:0000256" key="2">
    <source>
        <dbReference type="ARBA" id="ARBA00004979"/>
    </source>
</evidence>
<dbReference type="PROSITE" id="PS00165">
    <property type="entry name" value="DEHYDRATASE_SER_THR"/>
    <property type="match status" value="1"/>
</dbReference>
<evidence type="ECO:0000256" key="8">
    <source>
        <dbReference type="ARBA" id="ARBA00023239"/>
    </source>
</evidence>
<comment type="pathway">
    <text evidence="2">Amino-acid biosynthesis; L-threonine biosynthesis; L-threonine from L-aspartate: step 5/5.</text>
</comment>
<evidence type="ECO:0000313" key="13">
    <source>
        <dbReference type="Proteomes" id="UP000030669"/>
    </source>
</evidence>
<dbReference type="Proteomes" id="UP000030669">
    <property type="component" value="Unassembled WGS sequence"/>
</dbReference>
<dbReference type="InterPro" id="IPR000634">
    <property type="entry name" value="Ser/Thr_deHydtase_PyrdxlP-BS"/>
</dbReference>
<dbReference type="OrthoDB" id="5203861at2759"/>
<keyword evidence="7 9" id="KW-0663">Pyridoxal phosphate</keyword>
<dbReference type="PANTHER" id="PTHR42690:SF1">
    <property type="entry name" value="THREONINE SYNTHASE-LIKE 2"/>
    <property type="match status" value="1"/>
</dbReference>
<dbReference type="GO" id="GO:0004795">
    <property type="term" value="F:threonine synthase activity"/>
    <property type="evidence" value="ECO:0007669"/>
    <property type="project" value="UniProtKB-EC"/>
</dbReference>
<comment type="similarity">
    <text evidence="3">Belongs to the threonine synthase family.</text>
</comment>
<keyword evidence="13" id="KW-1185">Reference proteome</keyword>
<proteinExistence type="inferred from homology"/>
<dbReference type="STRING" id="670483.S7RH13"/>
<dbReference type="HOGENOM" id="CLU_015170_1_0_1"/>
<dbReference type="Pfam" id="PF24857">
    <property type="entry name" value="THR4_C"/>
    <property type="match status" value="1"/>
</dbReference>
<dbReference type="InterPro" id="IPR036052">
    <property type="entry name" value="TrpB-like_PALP_sf"/>
</dbReference>
<reference evidence="12 13" key="1">
    <citation type="journal article" date="2012" name="Science">
        <title>The Paleozoic origin of enzymatic lignin decomposition reconstructed from 31 fungal genomes.</title>
        <authorList>
            <person name="Floudas D."/>
            <person name="Binder M."/>
            <person name="Riley R."/>
            <person name="Barry K."/>
            <person name="Blanchette R.A."/>
            <person name="Henrissat B."/>
            <person name="Martinez A.T."/>
            <person name="Otillar R."/>
            <person name="Spatafora J.W."/>
            <person name="Yadav J.S."/>
            <person name="Aerts A."/>
            <person name="Benoit I."/>
            <person name="Boyd A."/>
            <person name="Carlson A."/>
            <person name="Copeland A."/>
            <person name="Coutinho P.M."/>
            <person name="de Vries R.P."/>
            <person name="Ferreira P."/>
            <person name="Findley K."/>
            <person name="Foster B."/>
            <person name="Gaskell J."/>
            <person name="Glotzer D."/>
            <person name="Gorecki P."/>
            <person name="Heitman J."/>
            <person name="Hesse C."/>
            <person name="Hori C."/>
            <person name="Igarashi K."/>
            <person name="Jurgens J.A."/>
            <person name="Kallen N."/>
            <person name="Kersten P."/>
            <person name="Kohler A."/>
            <person name="Kuees U."/>
            <person name="Kumar T.K.A."/>
            <person name="Kuo A."/>
            <person name="LaButti K."/>
            <person name="Larrondo L.F."/>
            <person name="Lindquist E."/>
            <person name="Ling A."/>
            <person name="Lombard V."/>
            <person name="Lucas S."/>
            <person name="Lundell T."/>
            <person name="Martin R."/>
            <person name="McLaughlin D.J."/>
            <person name="Morgenstern I."/>
            <person name="Morin E."/>
            <person name="Murat C."/>
            <person name="Nagy L.G."/>
            <person name="Nolan M."/>
            <person name="Ohm R.A."/>
            <person name="Patyshakuliyeva A."/>
            <person name="Rokas A."/>
            <person name="Ruiz-Duenas F.J."/>
            <person name="Sabat G."/>
            <person name="Salamov A."/>
            <person name="Samejima M."/>
            <person name="Schmutz J."/>
            <person name="Slot J.C."/>
            <person name="St John F."/>
            <person name="Stenlid J."/>
            <person name="Sun H."/>
            <person name="Sun S."/>
            <person name="Syed K."/>
            <person name="Tsang A."/>
            <person name="Wiebenga A."/>
            <person name="Young D."/>
            <person name="Pisabarro A."/>
            <person name="Eastwood D.C."/>
            <person name="Martin F."/>
            <person name="Cullen D."/>
            <person name="Grigoriev I.V."/>
            <person name="Hibbett D.S."/>
        </authorList>
    </citation>
    <scope>NUCLEOTIDE SEQUENCE [LARGE SCALE GENOMIC DNA]</scope>
    <source>
        <strain evidence="12 13">ATCC 11539</strain>
    </source>
</reference>
<dbReference type="UniPathway" id="UPA00050">
    <property type="reaction ID" value="UER00065"/>
</dbReference>
<comment type="cofactor">
    <cofactor evidence="1 9">
        <name>pyridoxal 5'-phosphate</name>
        <dbReference type="ChEBI" id="CHEBI:597326"/>
    </cofactor>
</comment>
<evidence type="ECO:0000313" key="12">
    <source>
        <dbReference type="EMBL" id="EPQ51864.1"/>
    </source>
</evidence>
<evidence type="ECO:0000259" key="10">
    <source>
        <dbReference type="Pfam" id="PF00291"/>
    </source>
</evidence>
<feature type="domain" description="Tryptophan synthase beta chain-like PALP" evidence="10">
    <location>
        <begin position="90"/>
        <end position="316"/>
    </location>
</feature>
<dbReference type="InterPro" id="IPR004450">
    <property type="entry name" value="Thr_synthase-like"/>
</dbReference>
<dbReference type="GO" id="GO:0030170">
    <property type="term" value="F:pyridoxal phosphate binding"/>
    <property type="evidence" value="ECO:0007669"/>
    <property type="project" value="InterPro"/>
</dbReference>
<dbReference type="Gene3D" id="3.40.50.1100">
    <property type="match status" value="2"/>
</dbReference>
<feature type="modified residue" description="N6-(pyridoxal phosphate)lysine" evidence="9">
    <location>
        <position position="113"/>
    </location>
</feature>
<evidence type="ECO:0000256" key="7">
    <source>
        <dbReference type="ARBA" id="ARBA00022898"/>
    </source>
</evidence>
<evidence type="ECO:0000256" key="1">
    <source>
        <dbReference type="ARBA" id="ARBA00001933"/>
    </source>
</evidence>
<dbReference type="eggNOG" id="KOG2616">
    <property type="taxonomic scope" value="Eukaryota"/>
</dbReference>
<keyword evidence="6" id="KW-0791">Threonine biosynthesis</keyword>
<dbReference type="RefSeq" id="XP_007869749.1">
    <property type="nucleotide sequence ID" value="XM_007871558.1"/>
</dbReference>
<dbReference type="NCBIfam" id="TIGR00260">
    <property type="entry name" value="thrC"/>
    <property type="match status" value="1"/>
</dbReference>
<dbReference type="FunFam" id="3.40.50.1100:FF:000024">
    <property type="entry name" value="Probable threonine synthase"/>
    <property type="match status" value="1"/>
</dbReference>
<dbReference type="EC" id="4.2.3.1" evidence="4"/>
<dbReference type="Pfam" id="PF14821">
    <property type="entry name" value="Thr_synth_N"/>
    <property type="match status" value="1"/>
</dbReference>
<accession>S7RH13</accession>
<dbReference type="OMA" id="NFERYLY"/>
<evidence type="ECO:0000256" key="3">
    <source>
        <dbReference type="ARBA" id="ARBA00005517"/>
    </source>
</evidence>
<keyword evidence="8" id="KW-0456">Lyase</keyword>
<dbReference type="InterPro" id="IPR037158">
    <property type="entry name" value="Thr_synth_N_sf"/>
</dbReference>
<dbReference type="EMBL" id="KB469309">
    <property type="protein sequence ID" value="EPQ51864.1"/>
    <property type="molecule type" value="Genomic_DNA"/>
</dbReference>
<evidence type="ECO:0000256" key="4">
    <source>
        <dbReference type="ARBA" id="ARBA00013028"/>
    </source>
</evidence>
<feature type="domain" description="Threonine synthase N-terminal" evidence="11">
    <location>
        <begin position="2"/>
        <end position="81"/>
    </location>
</feature>
<dbReference type="CDD" id="cd01560">
    <property type="entry name" value="Thr-synth_2"/>
    <property type="match status" value="1"/>
</dbReference>
<dbReference type="PANTHER" id="PTHR42690">
    <property type="entry name" value="THREONINE SYNTHASE FAMILY MEMBER"/>
    <property type="match status" value="1"/>
</dbReference>
<dbReference type="InterPro" id="IPR001926">
    <property type="entry name" value="TrpB-like_PALP"/>
</dbReference>
<dbReference type="Pfam" id="PF00291">
    <property type="entry name" value="PALP"/>
    <property type="match status" value="1"/>
</dbReference>
<evidence type="ECO:0000259" key="11">
    <source>
        <dbReference type="Pfam" id="PF14821"/>
    </source>
</evidence>
<evidence type="ECO:0000256" key="9">
    <source>
        <dbReference type="PIRSR" id="PIRSR604450-51"/>
    </source>
</evidence>
<evidence type="ECO:0000256" key="6">
    <source>
        <dbReference type="ARBA" id="ARBA00022697"/>
    </source>
</evidence>
<dbReference type="SUPFAM" id="SSF53686">
    <property type="entry name" value="Tryptophan synthase beta subunit-like PLP-dependent enzymes"/>
    <property type="match status" value="1"/>
</dbReference>